<evidence type="ECO:0000313" key="4">
    <source>
        <dbReference type="Proteomes" id="UP000294963"/>
    </source>
</evidence>
<keyword evidence="1" id="KW-0812">Transmembrane</keyword>
<sequence length="490" mass="54322">MMKKVMMAIFIGLMSGAGFAGQHAFLVQNSGWMEPFYQDEKSQFKPLVEAVVQTVTTAKDPFVVSVFNQSNAVAVSPQVIFNSTQQKNLSELLAQQDIAKKSEYAYADTDFKEAVYSTIVGPFNKKSGIIWIFTNNKNSPNNDEATAERNREFYQLIHHAGAINKVVAFPLKMPVEGDHFNASGLMVYALAYGESAEVELNQLIDSGRMSKVFTQQPALLKPLDKEPIKLISTGIKNSKDIHTAIAADGRTLVFELEAKNAIPDLKLTADLKNNFYPYNIAATQIEAKLILANGKQAPMNISQTDIRLLTKDNINLVFDVPIPASLIVSPWSFEVFKAMGKAVTIPATINVTLYEQKLSLSEEFKENLQSIFPGDPLSDVFVAPQSIQSSTATIPVQFKLQYPLWPIVVMFGALLFIILLLLLAAVLGSKRKRYDVWVNGIKKQTIQLKPFGRCSIYADSGREIAVVKRGLSDPQVQILDQEFSVTVRSI</sequence>
<keyword evidence="2" id="KW-0732">Signal</keyword>
<gene>
    <name evidence="3" type="ORF">EC844_10848</name>
</gene>
<feature type="chain" id="PRO_5020196268" evidence="2">
    <location>
        <begin position="21"/>
        <end position="490"/>
    </location>
</feature>
<evidence type="ECO:0000256" key="2">
    <source>
        <dbReference type="SAM" id="SignalP"/>
    </source>
</evidence>
<feature type="signal peptide" evidence="2">
    <location>
        <begin position="1"/>
        <end position="20"/>
    </location>
</feature>
<feature type="transmembrane region" description="Helical" evidence="1">
    <location>
        <begin position="404"/>
        <end position="427"/>
    </location>
</feature>
<dbReference type="Proteomes" id="UP000294963">
    <property type="component" value="Unassembled WGS sequence"/>
</dbReference>
<keyword evidence="1" id="KW-1133">Transmembrane helix</keyword>
<keyword evidence="4" id="KW-1185">Reference proteome</keyword>
<organism evidence="3 4">
    <name type="scientific">Acinetobacter calcoaceticus</name>
    <dbReference type="NCBI Taxonomy" id="471"/>
    <lineage>
        <taxon>Bacteria</taxon>
        <taxon>Pseudomonadati</taxon>
        <taxon>Pseudomonadota</taxon>
        <taxon>Gammaproteobacteria</taxon>
        <taxon>Moraxellales</taxon>
        <taxon>Moraxellaceae</taxon>
        <taxon>Acinetobacter</taxon>
        <taxon>Acinetobacter calcoaceticus/baumannii complex</taxon>
    </lineage>
</organism>
<evidence type="ECO:0000256" key="1">
    <source>
        <dbReference type="SAM" id="Phobius"/>
    </source>
</evidence>
<reference evidence="3 4" key="1">
    <citation type="submission" date="2019-03" db="EMBL/GenBank/DDBJ databases">
        <title>Genomic analyses of the natural microbiome of Caenorhabditis elegans.</title>
        <authorList>
            <person name="Samuel B."/>
        </authorList>
    </citation>
    <scope>NUCLEOTIDE SEQUENCE [LARGE SCALE GENOMIC DNA]</scope>
    <source>
        <strain evidence="3 4">JUb89</strain>
    </source>
</reference>
<protein>
    <submittedName>
        <fullName evidence="3">Uncharacterized protein</fullName>
    </submittedName>
</protein>
<proteinExistence type="predicted"/>
<comment type="caution">
    <text evidence="3">The sequence shown here is derived from an EMBL/GenBank/DDBJ whole genome shotgun (WGS) entry which is preliminary data.</text>
</comment>
<keyword evidence="1" id="KW-0472">Membrane</keyword>
<accession>A0A4R1XT01</accession>
<dbReference type="AlphaFoldDB" id="A0A4R1XT01"/>
<name>A0A4R1XT01_ACICA</name>
<evidence type="ECO:0000313" key="3">
    <source>
        <dbReference type="EMBL" id="TCM67534.1"/>
    </source>
</evidence>
<dbReference type="EMBL" id="SLVJ01000008">
    <property type="protein sequence ID" value="TCM67534.1"/>
    <property type="molecule type" value="Genomic_DNA"/>
</dbReference>